<gene>
    <name evidence="1" type="ORF">ALMOND_2B012565</name>
</gene>
<reference evidence="2" key="1">
    <citation type="journal article" date="2020" name="Plant J.">
        <title>Transposons played a major role in the diversification between the closely related almond and peach genomes: results from the almond genome sequence.</title>
        <authorList>
            <person name="Alioto T."/>
            <person name="Alexiou K.G."/>
            <person name="Bardil A."/>
            <person name="Barteri F."/>
            <person name="Castanera R."/>
            <person name="Cruz F."/>
            <person name="Dhingra A."/>
            <person name="Duval H."/>
            <person name="Fernandez I Marti A."/>
            <person name="Frias L."/>
            <person name="Galan B."/>
            <person name="Garcia J.L."/>
            <person name="Howad W."/>
            <person name="Gomez-Garrido J."/>
            <person name="Gut M."/>
            <person name="Julca I."/>
            <person name="Morata J."/>
            <person name="Puigdomenech P."/>
            <person name="Ribeca P."/>
            <person name="Rubio Cabetas M.J."/>
            <person name="Vlasova A."/>
            <person name="Wirthensohn M."/>
            <person name="Garcia-Mas J."/>
            <person name="Gabaldon T."/>
            <person name="Casacuberta J.M."/>
            <person name="Arus P."/>
        </authorList>
    </citation>
    <scope>NUCLEOTIDE SEQUENCE [LARGE SCALE GENOMIC DNA]</scope>
    <source>
        <strain evidence="2">cv. Texas</strain>
    </source>
</reference>
<organism evidence="1 2">
    <name type="scientific">Prunus dulcis</name>
    <name type="common">Almond</name>
    <name type="synonym">Amygdalus dulcis</name>
    <dbReference type="NCBI Taxonomy" id="3755"/>
    <lineage>
        <taxon>Eukaryota</taxon>
        <taxon>Viridiplantae</taxon>
        <taxon>Streptophyta</taxon>
        <taxon>Embryophyta</taxon>
        <taxon>Tracheophyta</taxon>
        <taxon>Spermatophyta</taxon>
        <taxon>Magnoliopsida</taxon>
        <taxon>eudicotyledons</taxon>
        <taxon>Gunneridae</taxon>
        <taxon>Pentapetalae</taxon>
        <taxon>rosids</taxon>
        <taxon>fabids</taxon>
        <taxon>Rosales</taxon>
        <taxon>Rosaceae</taxon>
        <taxon>Amygdaloideae</taxon>
        <taxon>Amygdaleae</taxon>
        <taxon>Prunus</taxon>
    </lineage>
</organism>
<accession>A0A5E4F3I7</accession>
<dbReference type="Proteomes" id="UP000327085">
    <property type="component" value="Chromosome 7"/>
</dbReference>
<evidence type="ECO:0000313" key="2">
    <source>
        <dbReference type="Proteomes" id="UP000327085"/>
    </source>
</evidence>
<proteinExistence type="predicted"/>
<dbReference type="OMA" id="ANFEPLN"/>
<dbReference type="Gramene" id="VVA22292">
    <property type="protein sequence ID" value="VVA22292"/>
    <property type="gene ID" value="Prudul26B012565"/>
</dbReference>
<protein>
    <submittedName>
        <fullName evidence="1">Uncharacterized protein</fullName>
    </submittedName>
</protein>
<name>A0A5E4F3I7_PRUDU</name>
<dbReference type="AlphaFoldDB" id="A0A5E4F3I7"/>
<dbReference type="PANTHER" id="PTHR34807">
    <property type="entry name" value="OS08G0270800 PROTEIN"/>
    <property type="match status" value="1"/>
</dbReference>
<dbReference type="EMBL" id="CABIKO010000060">
    <property type="protein sequence ID" value="VVA22292.1"/>
    <property type="molecule type" value="Genomic_DNA"/>
</dbReference>
<evidence type="ECO:0000313" key="1">
    <source>
        <dbReference type="EMBL" id="VVA22292.1"/>
    </source>
</evidence>
<dbReference type="PANTHER" id="PTHR34807:SF3">
    <property type="entry name" value="OS08G0270800 PROTEIN"/>
    <property type="match status" value="1"/>
</dbReference>
<sequence>MGNQSMNSRQKQDVVRTHNFETQRTKIMKGRSYSKKESALRINQERINHGMEDTLRKSAPKFDLNQKVRALSGKEATLQKPTPNFDLNQKERIQIVKESSTKRKSTPVFDLNQISREEEEEFQANCEPLRIEEPNKSLLRGGNDEQHSDMKLLVCRTIGNGSNRSGKRKITWQDQVALRV</sequence>